<evidence type="ECO:0000313" key="21">
    <source>
        <dbReference type="RefSeq" id="XP_012930775.1"/>
    </source>
</evidence>
<keyword evidence="10" id="KW-0325">Glycoprotein</keyword>
<keyword evidence="5" id="KW-0282">Flagellum</keyword>
<dbReference type="InterPro" id="IPR053818">
    <property type="entry name" value="CATSPERE_NTD1"/>
</dbReference>
<feature type="transmembrane region" description="Helical" evidence="13">
    <location>
        <begin position="905"/>
        <end position="927"/>
    </location>
</feature>
<evidence type="ECO:0000256" key="13">
    <source>
        <dbReference type="SAM" id="Phobius"/>
    </source>
</evidence>
<dbReference type="InterPro" id="IPR053815">
    <property type="entry name" value="CATSPERE_Ig-like"/>
</dbReference>
<keyword evidence="8 13" id="KW-0472">Membrane</keyword>
<dbReference type="Proteomes" id="UP000694906">
    <property type="component" value="Unplaced"/>
</dbReference>
<feature type="domain" description="CATSPERE second N-terminal" evidence="16">
    <location>
        <begin position="101"/>
        <end position="186"/>
    </location>
</feature>
<protein>
    <submittedName>
        <fullName evidence="21">Uncharacterized protein C1orf101 homolog</fullName>
    </submittedName>
</protein>
<gene>
    <name evidence="21" type="primary">Catspere</name>
</gene>
<evidence type="ECO:0000256" key="6">
    <source>
        <dbReference type="ARBA" id="ARBA00022989"/>
    </source>
</evidence>
<evidence type="ECO:0000313" key="20">
    <source>
        <dbReference type="Proteomes" id="UP000694906"/>
    </source>
</evidence>
<evidence type="ECO:0000256" key="5">
    <source>
        <dbReference type="ARBA" id="ARBA00022846"/>
    </source>
</evidence>
<keyword evidence="3 13" id="KW-0812">Transmembrane</keyword>
<feature type="chain" id="PRO_5043455755" evidence="14">
    <location>
        <begin position="21"/>
        <end position="951"/>
    </location>
</feature>
<evidence type="ECO:0000256" key="11">
    <source>
        <dbReference type="ARBA" id="ARBA00023273"/>
    </source>
</evidence>
<dbReference type="CTD" id="257044"/>
<organism evidence="20 21">
    <name type="scientific">Heterocephalus glaber</name>
    <name type="common">Naked mole rat</name>
    <dbReference type="NCBI Taxonomy" id="10181"/>
    <lineage>
        <taxon>Eukaryota</taxon>
        <taxon>Metazoa</taxon>
        <taxon>Chordata</taxon>
        <taxon>Craniata</taxon>
        <taxon>Vertebrata</taxon>
        <taxon>Euteleostomi</taxon>
        <taxon>Mammalia</taxon>
        <taxon>Eutheria</taxon>
        <taxon>Euarchontoglires</taxon>
        <taxon>Glires</taxon>
        <taxon>Rodentia</taxon>
        <taxon>Hystricomorpha</taxon>
        <taxon>Bathyergidae</taxon>
        <taxon>Heterocephalus</taxon>
    </lineage>
</organism>
<evidence type="ECO:0000256" key="12">
    <source>
        <dbReference type="ARBA" id="ARBA00037793"/>
    </source>
</evidence>
<evidence type="ECO:0000256" key="8">
    <source>
        <dbReference type="ARBA" id="ARBA00023136"/>
    </source>
</evidence>
<proteinExistence type="inferred from homology"/>
<evidence type="ECO:0000256" key="2">
    <source>
        <dbReference type="ARBA" id="ARBA00022475"/>
    </source>
</evidence>
<dbReference type="Pfam" id="PF22841">
    <property type="entry name" value="CATSPERE_NTD1"/>
    <property type="match status" value="1"/>
</dbReference>
<dbReference type="InterPro" id="IPR053816">
    <property type="entry name" value="CATSPERE_beta-prop"/>
</dbReference>
<keyword evidence="11" id="KW-0966">Cell projection</keyword>
<evidence type="ECO:0000259" key="15">
    <source>
        <dbReference type="Pfam" id="PF22841"/>
    </source>
</evidence>
<evidence type="ECO:0000259" key="18">
    <source>
        <dbReference type="Pfam" id="PF22849"/>
    </source>
</evidence>
<keyword evidence="4 14" id="KW-0732">Signal</keyword>
<feature type="signal peptide" evidence="14">
    <location>
        <begin position="1"/>
        <end position="20"/>
    </location>
</feature>
<evidence type="ECO:0000256" key="7">
    <source>
        <dbReference type="ARBA" id="ARBA00023069"/>
    </source>
</evidence>
<dbReference type="GO" id="GO:0030317">
    <property type="term" value="P:flagellated sperm motility"/>
    <property type="evidence" value="ECO:0007669"/>
    <property type="project" value="TreeGrafter"/>
</dbReference>
<dbReference type="GO" id="GO:0048240">
    <property type="term" value="P:sperm capacitation"/>
    <property type="evidence" value="ECO:0007669"/>
    <property type="project" value="TreeGrafter"/>
</dbReference>
<dbReference type="Pfam" id="PF22844">
    <property type="entry name" value="Beta-prop_CATSPERE"/>
    <property type="match status" value="1"/>
</dbReference>
<dbReference type="PANTHER" id="PTHR33722">
    <property type="entry name" value="CATION CHANNEL SPERM-ASSOCIATED PROTEIN SUBUNIT DELTA-RELATED"/>
    <property type="match status" value="1"/>
</dbReference>
<dbReference type="Pfam" id="PF22843">
    <property type="entry name" value="CATSPERE_NTD2"/>
    <property type="match status" value="1"/>
</dbReference>
<feature type="domain" description="CATSPERE beta-propeller" evidence="17">
    <location>
        <begin position="228"/>
        <end position="577"/>
    </location>
</feature>
<dbReference type="RefSeq" id="XP_012930775.1">
    <property type="nucleotide sequence ID" value="XM_013075321.2"/>
</dbReference>
<dbReference type="Pfam" id="PF22849">
    <property type="entry name" value="CATSPERE_Ig-like"/>
    <property type="match status" value="1"/>
</dbReference>
<keyword evidence="2" id="KW-1003">Cell membrane</keyword>
<reference evidence="21" key="1">
    <citation type="submission" date="2025-08" db="UniProtKB">
        <authorList>
            <consortium name="RefSeq"/>
        </authorList>
    </citation>
    <scope>IDENTIFICATION</scope>
</reference>
<dbReference type="PANTHER" id="PTHR33722:SF3">
    <property type="entry name" value="CATION CHANNEL SPERM-ASSOCIATED AUXILIARY SUBUNIT EPSILON"/>
    <property type="match status" value="1"/>
</dbReference>
<dbReference type="AlphaFoldDB" id="A0AAX6QZ38"/>
<evidence type="ECO:0000256" key="10">
    <source>
        <dbReference type="ARBA" id="ARBA00023180"/>
    </source>
</evidence>
<feature type="domain" description="CATSPERE Ig-like" evidence="18">
    <location>
        <begin position="588"/>
        <end position="697"/>
    </location>
</feature>
<dbReference type="GO" id="GO:0036128">
    <property type="term" value="C:CatSper complex"/>
    <property type="evidence" value="ECO:0007669"/>
    <property type="project" value="InterPro"/>
</dbReference>
<sequence length="951" mass="110214">MAATLVVLLLLLELICGCSALWRYSSKSPHNHIISTRSAIKLEYEGTLFSEWQVPETCSIQDKRSPKTEMRCSQGVHSIKPIVTGPQEEERYLTVDTTYICFLWYYTVINIFENLTQVVSIWVYDPEYADSDELLWKAKAPSLHSRILTNHFAIVGQKPIIYTTIRRKIYIPDDNLINWTWRVTLPMTGDDVIKNIRGNQVIFQDCFVADFTFLLTFPVWVQPEIPRFLPITSPAGSQLMLSWDACFPSLVVVVADMETFQTNDSFSTWTRVRVPPNTLSDAERRSVAAVLLLHDNIYFLINGVLYLKDTKELTKLGRKKHLPEGEIIGITSRRWCWIKYIIKVKGMVSNIAIWTENEIYFGYSENKFVKIITTTELKNLLNLPPTSTLTIHNIDYTGHPLELAVLLNYCITCTNTKKIYIVIYNEDSMQWVPQDFVLDVPVGSFLVPRFLLSGMPELILWDKHKIYYSYQNFTTTGVLQTPAGHGNLSALSKDSIIHDIYVDSQGNIVTKMENNIMFYSKSNIEDALQLHLWTSDTVKSSFCVSASAQVYLVYVFDNGTIQPQEYPLMLELQSVAFKMKEKCPYMMFHDNILDSFYFLDKGDRLTVWAEIIYPENTGLDIIMKVYGPQILEYEESFQHEIALGYCTNTLTMTFYSNVNYEGVDDYFNFEYKNMGNVFVQLRPSQHSNICPVTQKVFQIGVGCNPQKFIGVKGFSKTACVHHEFFYEIDKSHLIHQPLENLKVRYDWEKYGCPLRLNGHEKFQPLIQLFDDSGHIEDVAVNFILWEIHGRNDYSYNNTMKQSGCLNEAQTWKTMIELNTDLPLEEVWGPENYRPCFSYAIGKPGDLDQPYEIINISNNNHIFWPWHHSGMYVFRVKILDPNYSFCNLTAIFAIEIFGVIPRPSGYLVSAIVFVMMLLFISILVLSYFQYMKLYQKSIYKPYQKIHIKQKTY</sequence>
<evidence type="ECO:0000256" key="4">
    <source>
        <dbReference type="ARBA" id="ARBA00022729"/>
    </source>
</evidence>
<keyword evidence="6 13" id="KW-1133">Transmembrane helix</keyword>
<feature type="domain" description="CATSPERE first N-terminal" evidence="15">
    <location>
        <begin position="10"/>
        <end position="96"/>
    </location>
</feature>
<dbReference type="GeneID" id="101706390"/>
<keyword evidence="7" id="KW-0969">Cilium</keyword>
<name>A0AAX6QZ38_HETGA</name>
<comment type="similarity">
    <text evidence="1">Belongs to the CATSPERD family.</text>
</comment>
<dbReference type="InterPro" id="IPR053814">
    <property type="entry name" value="CATSPERD/E_C"/>
</dbReference>
<evidence type="ECO:0000256" key="9">
    <source>
        <dbReference type="ARBA" id="ARBA00023157"/>
    </source>
</evidence>
<keyword evidence="20" id="KW-1185">Reference proteome</keyword>
<evidence type="ECO:0000259" key="19">
    <source>
        <dbReference type="Pfam" id="PF22850"/>
    </source>
</evidence>
<evidence type="ECO:0000259" key="16">
    <source>
        <dbReference type="Pfam" id="PF22843"/>
    </source>
</evidence>
<dbReference type="GO" id="GO:0097228">
    <property type="term" value="C:sperm principal piece"/>
    <property type="evidence" value="ECO:0007669"/>
    <property type="project" value="TreeGrafter"/>
</dbReference>
<dbReference type="KEGG" id="hgl:101706390"/>
<keyword evidence="9" id="KW-1015">Disulfide bond</keyword>
<dbReference type="InterPro" id="IPR028751">
    <property type="entry name" value="CATSPERD/E"/>
</dbReference>
<feature type="domain" description="CATSPERD/E C-terminal" evidence="19">
    <location>
        <begin position="731"/>
        <end position="926"/>
    </location>
</feature>
<comment type="subcellular location">
    <subcellularLocation>
        <location evidence="12">Cell projection</location>
        <location evidence="12">Cilium</location>
        <location evidence="12">Flagellum membrane</location>
        <topology evidence="12">Single-pass type I membrane protein</topology>
    </subcellularLocation>
</comment>
<evidence type="ECO:0000256" key="3">
    <source>
        <dbReference type="ARBA" id="ARBA00022692"/>
    </source>
</evidence>
<accession>A0AAX6QZ38</accession>
<evidence type="ECO:0000256" key="1">
    <source>
        <dbReference type="ARBA" id="ARBA00010246"/>
    </source>
</evidence>
<evidence type="ECO:0000259" key="17">
    <source>
        <dbReference type="Pfam" id="PF22844"/>
    </source>
</evidence>
<evidence type="ECO:0000256" key="14">
    <source>
        <dbReference type="SAM" id="SignalP"/>
    </source>
</evidence>
<dbReference type="Pfam" id="PF22850">
    <property type="entry name" value="CATSPERD-E_C"/>
    <property type="match status" value="1"/>
</dbReference>
<dbReference type="InterPro" id="IPR053817">
    <property type="entry name" value="CATSPERE_NTD2"/>
</dbReference>